<dbReference type="Pfam" id="PF06167">
    <property type="entry name" value="Peptidase_M90"/>
    <property type="match status" value="1"/>
</dbReference>
<keyword evidence="3" id="KW-1185">Reference proteome</keyword>
<dbReference type="InterPro" id="IPR024079">
    <property type="entry name" value="MetalloPept_cat_dom_sf"/>
</dbReference>
<gene>
    <name evidence="2" type="ORF">OQ287_00160</name>
</gene>
<dbReference type="CDD" id="cd20169">
    <property type="entry name" value="Peptidase_M90_mtfA"/>
    <property type="match status" value="1"/>
</dbReference>
<proteinExistence type="predicted"/>
<name>A0AA42CWH7_9GAMM</name>
<dbReference type="GO" id="GO:0004177">
    <property type="term" value="F:aminopeptidase activity"/>
    <property type="evidence" value="ECO:0007669"/>
    <property type="project" value="TreeGrafter"/>
</dbReference>
<dbReference type="PANTHER" id="PTHR30164:SF2">
    <property type="entry name" value="PROTEIN MTFA"/>
    <property type="match status" value="1"/>
</dbReference>
<dbReference type="InterPro" id="IPR042252">
    <property type="entry name" value="MtfA_N"/>
</dbReference>
<comment type="caution">
    <text evidence="2">The sequence shown here is derived from an EMBL/GenBank/DDBJ whole genome shotgun (WGS) entry which is preliminary data.</text>
</comment>
<dbReference type="SUPFAM" id="SSF55486">
    <property type="entry name" value="Metalloproteases ('zincins'), catalytic domain"/>
    <property type="match status" value="1"/>
</dbReference>
<feature type="region of interest" description="Disordered" evidence="1">
    <location>
        <begin position="253"/>
        <end position="276"/>
    </location>
</feature>
<evidence type="ECO:0000256" key="1">
    <source>
        <dbReference type="SAM" id="MobiDB-lite"/>
    </source>
</evidence>
<dbReference type="AlphaFoldDB" id="A0AA42CWH7"/>
<dbReference type="GO" id="GO:0008237">
    <property type="term" value="F:metallopeptidase activity"/>
    <property type="evidence" value="ECO:0007669"/>
    <property type="project" value="InterPro"/>
</dbReference>
<dbReference type="PANTHER" id="PTHR30164">
    <property type="entry name" value="MTFA PEPTIDASE"/>
    <property type="match status" value="1"/>
</dbReference>
<accession>A0AA42CWH7</accession>
<dbReference type="EMBL" id="JAPIVE010000001">
    <property type="protein sequence ID" value="MCX2522653.1"/>
    <property type="molecule type" value="Genomic_DNA"/>
</dbReference>
<dbReference type="Gene3D" id="1.10.472.150">
    <property type="entry name" value="Glucose-regulated metallo-peptidase M90, N-terminal domain"/>
    <property type="match status" value="1"/>
</dbReference>
<dbReference type="Proteomes" id="UP001165678">
    <property type="component" value="Unassembled WGS sequence"/>
</dbReference>
<dbReference type="RefSeq" id="WP_265895175.1">
    <property type="nucleotide sequence ID" value="NZ_JAPIVE010000001.1"/>
</dbReference>
<dbReference type="GO" id="GO:0005829">
    <property type="term" value="C:cytosol"/>
    <property type="evidence" value="ECO:0007669"/>
    <property type="project" value="TreeGrafter"/>
</dbReference>
<sequence length="276" mass="31615">MQWLAAWQRKRFLKRHPLPEAAWRDVLSRLPVTSCLDAAARQRLMMRGWQRLHHLAFHFPEPLTWTLEDQLSVAAHIELITLYWPDSQARWPDVHDIVVVPDAFRRHLVETDTAGVIHEHDDERIGETSSRGPVVLSMNDMQADRHHAGVNVIIHEFIHKLDMQNDGVANGFPPLHGDISSRRWHATFTRVWQDLTDHVARGAPTPINEYAATDPAECLAVCCEYFFTAPGRLKATYPELHALLVEYFRQDPGQKRTTQHPGADGYNARPSQPASR</sequence>
<evidence type="ECO:0000313" key="3">
    <source>
        <dbReference type="Proteomes" id="UP001165678"/>
    </source>
</evidence>
<organism evidence="2 3">
    <name type="scientific">Larsenimonas rhizosphaerae</name>
    <dbReference type="NCBI Taxonomy" id="2944682"/>
    <lineage>
        <taxon>Bacteria</taxon>
        <taxon>Pseudomonadati</taxon>
        <taxon>Pseudomonadota</taxon>
        <taxon>Gammaproteobacteria</taxon>
        <taxon>Oceanospirillales</taxon>
        <taxon>Halomonadaceae</taxon>
        <taxon>Larsenimonas</taxon>
    </lineage>
</organism>
<reference evidence="2" key="1">
    <citation type="submission" date="2022-11" db="EMBL/GenBank/DDBJ databases">
        <title>Larsenimonas rhizosphaerae sp. nov., isolated from a tidal mudflat.</title>
        <authorList>
            <person name="Lee S.D."/>
            <person name="Kim I.S."/>
        </authorList>
    </citation>
    <scope>NUCLEOTIDE SEQUENCE</scope>
    <source>
        <strain evidence="2">GH2-1</strain>
    </source>
</reference>
<dbReference type="InterPro" id="IPR010384">
    <property type="entry name" value="MtfA_fam"/>
</dbReference>
<protein>
    <submittedName>
        <fullName evidence="2">Zinc-dependent peptidase</fullName>
    </submittedName>
</protein>
<dbReference type="Gene3D" id="3.40.390.10">
    <property type="entry name" value="Collagenase (Catalytic Domain)"/>
    <property type="match status" value="1"/>
</dbReference>
<evidence type="ECO:0000313" key="2">
    <source>
        <dbReference type="EMBL" id="MCX2522653.1"/>
    </source>
</evidence>